<protein>
    <submittedName>
        <fullName evidence="1">Uncharacterized protein</fullName>
    </submittedName>
</protein>
<dbReference type="EMBL" id="CP036170">
    <property type="protein sequence ID" value="QBF74085.1"/>
    <property type="molecule type" value="Genomic_DNA"/>
</dbReference>
<dbReference type="OrthoDB" id="9767616at2"/>
<name>A0A494WIY2_CLOS5</name>
<gene>
    <name evidence="1" type="ORF">HDCHBGLK_01481</name>
</gene>
<dbReference type="Proteomes" id="UP000289664">
    <property type="component" value="Chromosome"/>
</dbReference>
<dbReference type="RefSeq" id="WP_039909881.1">
    <property type="nucleotide sequence ID" value="NZ_CP036170.1"/>
</dbReference>
<organism evidence="1 2">
    <name type="scientific">Clostridium scindens (strain ATCC 35704 / DSM 5676 / VPI 13733 / 19)</name>
    <dbReference type="NCBI Taxonomy" id="411468"/>
    <lineage>
        <taxon>Bacteria</taxon>
        <taxon>Bacillati</taxon>
        <taxon>Bacillota</taxon>
        <taxon>Clostridia</taxon>
        <taxon>Lachnospirales</taxon>
        <taxon>Lachnospiraceae</taxon>
    </lineage>
</organism>
<reference evidence="1 2" key="1">
    <citation type="journal article" date="2019" name="Appl. Environ. Microbiol.">
        <title>Clostridium scindens ATCC 35704: integration of nutritional requirements, the complete genome sequence, and global transcriptional responses to bile acids.</title>
        <authorList>
            <person name="Devendran S."/>
            <person name="Shrestha R."/>
            <person name="Alves J.M.P."/>
            <person name="Wolf P.G."/>
            <person name="Ly L."/>
            <person name="Hernandez A.G."/>
            <person name="Mendez-Garcia C."/>
            <person name="Inboden A."/>
            <person name="Wiley J."/>
            <person name="Paul O."/>
            <person name="Allen A."/>
            <person name="Springer E."/>
            <person name="Wright C.L."/>
            <person name="Fields C.J."/>
            <person name="Daniel S.L."/>
            <person name="Ridlon J.M."/>
        </authorList>
    </citation>
    <scope>NUCLEOTIDE SEQUENCE [LARGE SCALE GENOMIC DNA]</scope>
    <source>
        <strain evidence="1 2">ATCC 35704</strain>
    </source>
</reference>
<dbReference type="KEGG" id="csci:HDCHBGLK_01481"/>
<evidence type="ECO:0000313" key="1">
    <source>
        <dbReference type="EMBL" id="QBF74085.1"/>
    </source>
</evidence>
<dbReference type="AlphaFoldDB" id="A0A494WIY2"/>
<proteinExistence type="predicted"/>
<keyword evidence="2" id="KW-1185">Reference proteome</keyword>
<accession>A0A494WIY2</accession>
<sequence length="77" mass="8821">MRIDVDPKKVGKDAWEIFGFDKANVIVSDDIDEVLARSRRSANLSPNIGIVDNILKGKCQCKKYKLCMLMYQIQNYP</sequence>
<evidence type="ECO:0000313" key="2">
    <source>
        <dbReference type="Proteomes" id="UP000289664"/>
    </source>
</evidence>
<dbReference type="GeneID" id="62695704"/>